<proteinExistence type="predicted"/>
<sequence length="152" mass="17283">MLYSKTSPRIIIKEFHALADCDSPEFELARDTKAFIFELPTAEPQYGVIFEFGSLSSMLYRVDQVSLRGHDNLPHLFSRVRRPAILQSRGRGRRRAILQSHRRNANDPPLYEEVSRSPNEAAQPPSYDEALRWLEMGAPPSYGSLNVDAPNP</sequence>
<keyword evidence="3" id="KW-1185">Reference proteome</keyword>
<gene>
    <name evidence="2" type="ORF">FOL47_010486</name>
</gene>
<organism evidence="2 3">
    <name type="scientific">Perkinsus chesapeaki</name>
    <name type="common">Clam parasite</name>
    <name type="synonym">Perkinsus andrewsi</name>
    <dbReference type="NCBI Taxonomy" id="330153"/>
    <lineage>
        <taxon>Eukaryota</taxon>
        <taxon>Sar</taxon>
        <taxon>Alveolata</taxon>
        <taxon>Perkinsozoa</taxon>
        <taxon>Perkinsea</taxon>
        <taxon>Perkinsida</taxon>
        <taxon>Perkinsidae</taxon>
        <taxon>Perkinsus</taxon>
    </lineage>
</organism>
<reference evidence="2 3" key="1">
    <citation type="submission" date="2020-04" db="EMBL/GenBank/DDBJ databases">
        <title>Perkinsus chesapeaki whole genome sequence.</title>
        <authorList>
            <person name="Bogema D.R."/>
        </authorList>
    </citation>
    <scope>NUCLEOTIDE SEQUENCE [LARGE SCALE GENOMIC DNA]</scope>
    <source>
        <strain evidence="2">ATCC PRA-425</strain>
    </source>
</reference>
<evidence type="ECO:0000256" key="1">
    <source>
        <dbReference type="SAM" id="MobiDB-lite"/>
    </source>
</evidence>
<dbReference type="EMBL" id="JAAPAO010000814">
    <property type="protein sequence ID" value="KAF4653502.1"/>
    <property type="molecule type" value="Genomic_DNA"/>
</dbReference>
<comment type="caution">
    <text evidence="2">The sequence shown here is derived from an EMBL/GenBank/DDBJ whole genome shotgun (WGS) entry which is preliminary data.</text>
</comment>
<feature type="compositionally biased region" description="Basic residues" evidence="1">
    <location>
        <begin position="90"/>
        <end position="103"/>
    </location>
</feature>
<dbReference type="Proteomes" id="UP000591131">
    <property type="component" value="Unassembled WGS sequence"/>
</dbReference>
<protein>
    <submittedName>
        <fullName evidence="2">Uncharacterized protein</fullName>
    </submittedName>
</protein>
<name>A0A7J6L2Y6_PERCH</name>
<accession>A0A7J6L2Y6</accession>
<feature type="region of interest" description="Disordered" evidence="1">
    <location>
        <begin position="88"/>
        <end position="128"/>
    </location>
</feature>
<dbReference type="AlphaFoldDB" id="A0A7J6L2Y6"/>
<evidence type="ECO:0000313" key="2">
    <source>
        <dbReference type="EMBL" id="KAF4653502.1"/>
    </source>
</evidence>
<evidence type="ECO:0000313" key="3">
    <source>
        <dbReference type="Proteomes" id="UP000591131"/>
    </source>
</evidence>